<comment type="caution">
    <text evidence="2">The sequence shown here is derived from an EMBL/GenBank/DDBJ whole genome shotgun (WGS) entry which is preliminary data.</text>
</comment>
<feature type="compositionally biased region" description="Low complexity" evidence="1">
    <location>
        <begin position="226"/>
        <end position="235"/>
    </location>
</feature>
<feature type="compositionally biased region" description="Low complexity" evidence="1">
    <location>
        <begin position="60"/>
        <end position="74"/>
    </location>
</feature>
<name>A0A2A9PAX1_OPHUN</name>
<dbReference type="GO" id="GO:0005544">
    <property type="term" value="F:calcium-dependent phospholipid binding"/>
    <property type="evidence" value="ECO:0007669"/>
    <property type="project" value="InterPro"/>
</dbReference>
<dbReference type="InterPro" id="IPR037104">
    <property type="entry name" value="Annexin_sf"/>
</dbReference>
<dbReference type="GO" id="GO:0005634">
    <property type="term" value="C:nucleus"/>
    <property type="evidence" value="ECO:0007669"/>
    <property type="project" value="TreeGrafter"/>
</dbReference>
<proteinExistence type="predicted"/>
<dbReference type="GO" id="GO:0005509">
    <property type="term" value="F:calcium ion binding"/>
    <property type="evidence" value="ECO:0007669"/>
    <property type="project" value="InterPro"/>
</dbReference>
<feature type="region of interest" description="Disordered" evidence="1">
    <location>
        <begin position="94"/>
        <end position="235"/>
    </location>
</feature>
<accession>A0A2A9PAX1</accession>
<keyword evidence="3" id="KW-1185">Reference proteome</keyword>
<evidence type="ECO:0000313" key="3">
    <source>
        <dbReference type="Proteomes" id="UP000037136"/>
    </source>
</evidence>
<evidence type="ECO:0000256" key="1">
    <source>
        <dbReference type="SAM" id="MobiDB-lite"/>
    </source>
</evidence>
<evidence type="ECO:0000313" key="2">
    <source>
        <dbReference type="EMBL" id="PFH58010.1"/>
    </source>
</evidence>
<dbReference type="GO" id="GO:0005886">
    <property type="term" value="C:plasma membrane"/>
    <property type="evidence" value="ECO:0007669"/>
    <property type="project" value="TreeGrafter"/>
</dbReference>
<dbReference type="GO" id="GO:0005737">
    <property type="term" value="C:cytoplasm"/>
    <property type="evidence" value="ECO:0007669"/>
    <property type="project" value="TreeGrafter"/>
</dbReference>
<dbReference type="GO" id="GO:0012506">
    <property type="term" value="C:vesicle membrane"/>
    <property type="evidence" value="ECO:0007669"/>
    <property type="project" value="TreeGrafter"/>
</dbReference>
<dbReference type="Proteomes" id="UP000037136">
    <property type="component" value="Unassembled WGS sequence"/>
</dbReference>
<evidence type="ECO:0008006" key="4">
    <source>
        <dbReference type="Google" id="ProtNLM"/>
    </source>
</evidence>
<reference evidence="2 3" key="1">
    <citation type="journal article" date="2015" name="BMC Genomics">
        <title>Gene expression during zombie ant biting behavior reflects the complexity underlying fungal parasitic behavioral manipulation.</title>
        <authorList>
            <person name="de Bekker C."/>
            <person name="Ohm R.A."/>
            <person name="Loreto R.G."/>
            <person name="Sebastian A."/>
            <person name="Albert I."/>
            <person name="Merrow M."/>
            <person name="Brachmann A."/>
            <person name="Hughes D.P."/>
        </authorList>
    </citation>
    <scope>NUCLEOTIDE SEQUENCE [LARGE SCALE GENOMIC DNA]</scope>
    <source>
        <strain evidence="2 3">SC16a</strain>
    </source>
</reference>
<feature type="region of interest" description="Disordered" evidence="1">
    <location>
        <begin position="1"/>
        <end position="74"/>
    </location>
</feature>
<dbReference type="PANTHER" id="PTHR10502">
    <property type="entry name" value="ANNEXIN"/>
    <property type="match status" value="1"/>
</dbReference>
<organism evidence="2 3">
    <name type="scientific">Ophiocordyceps unilateralis</name>
    <name type="common">Zombie-ant fungus</name>
    <name type="synonym">Torrubia unilateralis</name>
    <dbReference type="NCBI Taxonomy" id="268505"/>
    <lineage>
        <taxon>Eukaryota</taxon>
        <taxon>Fungi</taxon>
        <taxon>Dikarya</taxon>
        <taxon>Ascomycota</taxon>
        <taxon>Pezizomycotina</taxon>
        <taxon>Sordariomycetes</taxon>
        <taxon>Hypocreomycetidae</taxon>
        <taxon>Hypocreales</taxon>
        <taxon>Ophiocordycipitaceae</taxon>
        <taxon>Ophiocordyceps</taxon>
    </lineage>
</organism>
<sequence>MSLHVDDHIRTRSRSREGRYRDGYDHDDYRYGPSPPPPSPGHGRAASWSSQPRGGGHGSEGYSYGYEKSSSTSTSSYALSEKMLNFLPQKYGRKYGGKERDDGDLAYGTMPPPPTRSSTSASGRYYEDGGGGGGGGSRRDSYHRPSHVLTVENTRERERSVERRRHDGSPTLAVDPGRSRGRDRWPGPATLGVDRSRDRSGQRREVSPRPPTTRMSSLTVDHGRSSHSLSAAPASPLLESYRGTYQDCSPMPSPLLLPTKHHHHLEALSPLNSDMSDDDDDDDDNNNKNKRGRRARFHDGQDIASTMAQALRGQGRPDTQPLIDILPSLTHEQVMELRSDYKRLVKTGSEGKGVNVAKHIRVRLKDDDDAYLAKACYAVALGRWESEAYWANFWYQGDKNRHELLIEALMGRSNDEIRRIKDAFTDKKYAHSLTTCLGTELKEDKFKKAVLLVLDECRMEDEDGYGRPRPLDSRLVHDDVLLLRRALKADKGGETAMMEIVVRRSHHHLRAVLQEYERTHHANFAREALKRSGNLVGELLAHILNGVINRPVRDALLLHHALNASRKDDLRRELLISRLVRFHWDPAHMQAVRRSFRDRYAKDLRDAVRDSVPGPLGRFCAGLCIARVPNDVRRVERLQHHGHH</sequence>
<dbReference type="OrthoDB" id="2134400at2759"/>
<reference evidence="2 3" key="2">
    <citation type="journal article" date="2017" name="Sci. Rep.">
        <title>Ant-infecting Ophiocordyceps genomes reveal a high diversity of potential behavioral manipulation genes and a possible major role for enterotoxins.</title>
        <authorList>
            <person name="de Bekker C."/>
            <person name="Ohm R.A."/>
            <person name="Evans H.C."/>
            <person name="Brachmann A."/>
            <person name="Hughes D.P."/>
        </authorList>
    </citation>
    <scope>NUCLEOTIDE SEQUENCE [LARGE SCALE GENOMIC DNA]</scope>
    <source>
        <strain evidence="2 3">SC16a</strain>
    </source>
</reference>
<dbReference type="SUPFAM" id="SSF47874">
    <property type="entry name" value="Annexin"/>
    <property type="match status" value="1"/>
</dbReference>
<feature type="compositionally biased region" description="Acidic residues" evidence="1">
    <location>
        <begin position="275"/>
        <end position="284"/>
    </location>
</feature>
<feature type="compositionally biased region" description="Basic and acidic residues" evidence="1">
    <location>
        <begin position="1"/>
        <end position="30"/>
    </location>
</feature>
<dbReference type="Gene3D" id="1.10.220.10">
    <property type="entry name" value="Annexin"/>
    <property type="match status" value="3"/>
</dbReference>
<protein>
    <recommendedName>
        <fullName evidence="4">Annexin</fullName>
    </recommendedName>
</protein>
<dbReference type="EMBL" id="LAZP02000339">
    <property type="protein sequence ID" value="PFH58010.1"/>
    <property type="molecule type" value="Genomic_DNA"/>
</dbReference>
<dbReference type="GO" id="GO:0001786">
    <property type="term" value="F:phosphatidylserine binding"/>
    <property type="evidence" value="ECO:0007669"/>
    <property type="project" value="TreeGrafter"/>
</dbReference>
<feature type="region of interest" description="Disordered" evidence="1">
    <location>
        <begin position="270"/>
        <end position="297"/>
    </location>
</feature>
<gene>
    <name evidence="2" type="ORF">XA68_14265</name>
</gene>
<dbReference type="AlphaFoldDB" id="A0A2A9PAX1"/>
<dbReference type="PANTHER" id="PTHR10502:SF107">
    <property type="entry name" value="ANNEXIN ANXC4 (AFU_ORTHOLOGUE AFUA_3G07020)"/>
    <property type="match status" value="1"/>
</dbReference>
<feature type="compositionally biased region" description="Basic and acidic residues" evidence="1">
    <location>
        <begin position="194"/>
        <end position="207"/>
    </location>
</feature>
<feature type="compositionally biased region" description="Basic and acidic residues" evidence="1">
    <location>
        <begin position="153"/>
        <end position="168"/>
    </location>
</feature>
<dbReference type="STRING" id="268505.A0A2A9PAX1"/>